<dbReference type="Pfam" id="PF12353">
    <property type="entry name" value="eIF3g"/>
    <property type="match status" value="1"/>
</dbReference>
<dbReference type="GO" id="GO:0005886">
    <property type="term" value="C:plasma membrane"/>
    <property type="evidence" value="ECO:0007669"/>
    <property type="project" value="TreeGrafter"/>
</dbReference>
<feature type="transmembrane region" description="Helical" evidence="14">
    <location>
        <begin position="449"/>
        <end position="467"/>
    </location>
</feature>
<dbReference type="OrthoDB" id="2116389at2759"/>
<dbReference type="CDD" id="cd12408">
    <property type="entry name" value="RRM_eIF3G_like"/>
    <property type="match status" value="1"/>
</dbReference>
<accession>A0A5N6HRL2</accession>
<dbReference type="InterPro" id="IPR035979">
    <property type="entry name" value="RBD_domain_sf"/>
</dbReference>
<feature type="transmembrane region" description="Helical" evidence="14">
    <location>
        <begin position="208"/>
        <end position="226"/>
    </location>
</feature>
<dbReference type="HAMAP" id="MF_03006">
    <property type="entry name" value="eIF3g"/>
    <property type="match status" value="1"/>
</dbReference>
<dbReference type="GO" id="GO:0001732">
    <property type="term" value="P:formation of cytoplasmic translation initiation complex"/>
    <property type="evidence" value="ECO:0007669"/>
    <property type="project" value="UniProtKB-UniRule"/>
</dbReference>
<protein>
    <recommendedName>
        <fullName evidence="12">Eukaryotic translation initiation factor 3 subunit G</fullName>
        <shortName evidence="12">eIF3g</shortName>
    </recommendedName>
    <alternativeName>
        <fullName evidence="12">Eukaryotic translation initiation factor 3 RNA-binding subunit</fullName>
        <shortName evidence="12">eIF-3 RNA-binding subunit</shortName>
    </alternativeName>
    <alternativeName>
        <fullName evidence="12">Translation initiation factor eIF3 p33 subunit homolog</fullName>
        <shortName evidence="12">eIF3 p33 homolog</shortName>
    </alternativeName>
</protein>
<feature type="transmembrane region" description="Helical" evidence="14">
    <location>
        <begin position="141"/>
        <end position="167"/>
    </location>
</feature>
<dbReference type="FunFam" id="3.30.70.330:FF:000328">
    <property type="entry name" value="Eukaryotic translation initiation factor 3 subunit G"/>
    <property type="match status" value="1"/>
</dbReference>
<feature type="transmembrane region" description="Helical" evidence="14">
    <location>
        <begin position="378"/>
        <end position="397"/>
    </location>
</feature>
<evidence type="ECO:0000256" key="11">
    <source>
        <dbReference type="ARBA" id="ARBA00023136"/>
    </source>
</evidence>
<sequence>MFGKKDQDLEKGPQVAKTTLDTSSDGAVPGETFVYGDSLYAKLQRLAGKINIEQRGIERVPPEEQTDTSYFNIGSMWLAANMVVSSFAIGVLGKSLFALGFVDAILVNLFFNLLGIMTVGFFSCFGPPFGLRQMVLSRFWFGYWGTKFIACLNVLACIGWSAANAIVGAQLLHAVNTDVPGFAGVLIIAFCTFIITFAGYKVVHMYEYWSWVPTFIVFMIVFGTFAHSGDFVNIPMGVGKSELGSCLSFGSTVYGFATGWTSYAADYTVYQPRDRSRRKIFFSAWAGLIVPLIFTQFLGIAIMTATSLNDGDNKYQAGYTASGNGGLLAAVLEPLGGFGKFCLVILALSIVANNCPNIYSVSLTLQVLSRYTQRIPRFIWVFLGSCASVAIAIPGYSHFETILENFMNIIAYWLAIYSGISLTDHFVFKRGFGGYRIEIYDKPNKLPPGIAAAVAFGFGIAGMVTGMSQSCRADWADDEEFDDPSALPAQQVTTNKDGTKTVVSYRFNDEGKKVKVTRRIKTTVVREHVNPQVAERRSWAKFGLEKGHAPGPSFDTTSVGENIVFRPSINWKAQAAEAEKNGGEKGSMKDQLKDKKVKCRICSGEHFTARCPFKDTMAPVDEPTGGAGAAGEADEAAGAVGTGSGSYVPPHLRKGAAGGGERMGGKFEKDDLATLRVTNVSELAEEGELRDLFERFGRVTRVFLARDRETQRAKGFAFISFADRSDAARACEKMDGFGYRHLILRVEFAKRTT</sequence>
<evidence type="ECO:0000313" key="15">
    <source>
        <dbReference type="EMBL" id="KAE8400315.1"/>
    </source>
</evidence>
<dbReference type="EMBL" id="ML736818">
    <property type="protein sequence ID" value="KAE8400315.1"/>
    <property type="molecule type" value="Genomic_DNA"/>
</dbReference>
<keyword evidence="10 14" id="KW-1133">Transmembrane helix</keyword>
<evidence type="ECO:0000256" key="3">
    <source>
        <dbReference type="ARBA" id="ARBA00022448"/>
    </source>
</evidence>
<dbReference type="InterPro" id="IPR000504">
    <property type="entry name" value="RRM_dom"/>
</dbReference>
<dbReference type="GO" id="GO:0015851">
    <property type="term" value="P:nucleobase transport"/>
    <property type="evidence" value="ECO:0007669"/>
    <property type="project" value="UniProtKB-ARBA"/>
</dbReference>
<dbReference type="CDD" id="cd11484">
    <property type="entry name" value="SLC-NCS1sbd_CobB-like"/>
    <property type="match status" value="1"/>
</dbReference>
<keyword evidence="8" id="KW-0694">RNA-binding</keyword>
<dbReference type="GO" id="GO:0003723">
    <property type="term" value="F:RNA binding"/>
    <property type="evidence" value="ECO:0007669"/>
    <property type="project" value="UniProtKB-UniRule"/>
</dbReference>
<keyword evidence="7 14" id="KW-0812">Transmembrane</keyword>
<dbReference type="CDD" id="cd12933">
    <property type="entry name" value="eIF3G"/>
    <property type="match status" value="1"/>
</dbReference>
<dbReference type="PANTHER" id="PTHR31806:SF1">
    <property type="entry name" value="PURINE-CYTOSINE PERMEASE FCY2-RELATED"/>
    <property type="match status" value="1"/>
</dbReference>
<evidence type="ECO:0000256" key="2">
    <source>
        <dbReference type="ARBA" id="ARBA00008974"/>
    </source>
</evidence>
<name>A0A5N6HRL2_9EURO</name>
<evidence type="ECO:0000256" key="7">
    <source>
        <dbReference type="ARBA" id="ARBA00022692"/>
    </source>
</evidence>
<feature type="transmembrane region" description="Helical" evidence="14">
    <location>
        <begin position="70"/>
        <end position="93"/>
    </location>
</feature>
<comment type="function">
    <text evidence="12">RNA-binding component of the eukaryotic translation initiation factor 3 (eIF-3) complex, which is involved in protein synthesis of a specialized repertoire of mRNAs and, together with other initiation factors, stimulates binding of mRNA and methionyl-tRNAi to the 40S ribosome. The eIF-3 complex specifically targets and initiates translation of a subset of mRNAs involved in cell proliferation. This subunit can bind 18S rRNA.</text>
</comment>
<evidence type="ECO:0000256" key="5">
    <source>
        <dbReference type="ARBA" id="ARBA00022540"/>
    </source>
</evidence>
<feature type="transmembrane region" description="Helical" evidence="14">
    <location>
        <begin position="105"/>
        <end position="129"/>
    </location>
</feature>
<dbReference type="SMART" id="SM00360">
    <property type="entry name" value="RRM"/>
    <property type="match status" value="1"/>
</dbReference>
<dbReference type="GO" id="GO:0033290">
    <property type="term" value="C:eukaryotic 48S preinitiation complex"/>
    <property type="evidence" value="ECO:0007669"/>
    <property type="project" value="UniProtKB-UniRule"/>
</dbReference>
<evidence type="ECO:0000256" key="12">
    <source>
        <dbReference type="HAMAP-Rule" id="MF_03006"/>
    </source>
</evidence>
<evidence type="ECO:0000256" key="1">
    <source>
        <dbReference type="ARBA" id="ARBA00004141"/>
    </source>
</evidence>
<keyword evidence="16" id="KW-1185">Reference proteome</keyword>
<dbReference type="GO" id="GO:0003743">
    <property type="term" value="F:translation initiation factor activity"/>
    <property type="evidence" value="ECO:0007669"/>
    <property type="project" value="UniProtKB-UniRule"/>
</dbReference>
<dbReference type="FunFam" id="1.10.4160.10:FF:000002">
    <property type="entry name" value="Purine-cytosine permease fcyB"/>
    <property type="match status" value="1"/>
</dbReference>
<keyword evidence="4 12" id="KW-0963">Cytoplasm</keyword>
<proteinExistence type="inferred from homology"/>
<keyword evidence="11 14" id="KW-0472">Membrane</keyword>
<evidence type="ECO:0000313" key="16">
    <source>
        <dbReference type="Proteomes" id="UP000325579"/>
    </source>
</evidence>
<dbReference type="InterPro" id="IPR001248">
    <property type="entry name" value="Pur-cyt_permease"/>
</dbReference>
<evidence type="ECO:0000256" key="10">
    <source>
        <dbReference type="ARBA" id="ARBA00022989"/>
    </source>
</evidence>
<feature type="transmembrane region" description="Helical" evidence="14">
    <location>
        <begin position="325"/>
        <end position="352"/>
    </location>
</feature>
<dbReference type="InterPro" id="IPR024675">
    <property type="entry name" value="eIF3g_N"/>
</dbReference>
<dbReference type="Pfam" id="PF00076">
    <property type="entry name" value="RRM_1"/>
    <property type="match status" value="1"/>
</dbReference>
<evidence type="ECO:0000256" key="9">
    <source>
        <dbReference type="ARBA" id="ARBA00022917"/>
    </source>
</evidence>
<gene>
    <name evidence="12" type="primary">TIF35</name>
    <name evidence="15" type="ORF">BDV37DRAFT_274606</name>
</gene>
<dbReference type="InterPro" id="IPR034240">
    <property type="entry name" value="eIF3G_RRM"/>
</dbReference>
<keyword evidence="5 12" id="KW-0396">Initiation factor</keyword>
<dbReference type="SUPFAM" id="SSF54928">
    <property type="entry name" value="RNA-binding domain, RBD"/>
    <property type="match status" value="1"/>
</dbReference>
<feature type="transmembrane region" description="Helical" evidence="14">
    <location>
        <begin position="409"/>
        <end position="428"/>
    </location>
</feature>
<dbReference type="AlphaFoldDB" id="A0A5N6HRL2"/>
<dbReference type="Gene3D" id="1.10.4160.10">
    <property type="entry name" value="Hydantoin permease"/>
    <property type="match status" value="1"/>
</dbReference>
<dbReference type="InterPro" id="IPR026030">
    <property type="entry name" value="Pur-cyt_permease_Fcy2/21/22"/>
</dbReference>
<dbReference type="GO" id="GO:0000329">
    <property type="term" value="C:fungal-type vacuole membrane"/>
    <property type="evidence" value="ECO:0007669"/>
    <property type="project" value="TreeGrafter"/>
</dbReference>
<dbReference type="PROSITE" id="PS50102">
    <property type="entry name" value="RRM"/>
    <property type="match status" value="1"/>
</dbReference>
<dbReference type="Proteomes" id="UP000325579">
    <property type="component" value="Unassembled WGS sequence"/>
</dbReference>
<keyword evidence="9 12" id="KW-0648">Protein biosynthesis</keyword>
<feature type="region of interest" description="Disordered" evidence="13">
    <location>
        <begin position="1"/>
        <end position="23"/>
    </location>
</feature>
<dbReference type="InterPro" id="IPR017334">
    <property type="entry name" value="eIF3_g"/>
</dbReference>
<dbReference type="InterPro" id="IPR012677">
    <property type="entry name" value="Nucleotide-bd_a/b_plait_sf"/>
</dbReference>
<dbReference type="GO" id="GO:0016282">
    <property type="term" value="C:eukaryotic 43S preinitiation complex"/>
    <property type="evidence" value="ECO:0007669"/>
    <property type="project" value="UniProtKB-UniRule"/>
</dbReference>
<comment type="similarity">
    <text evidence="2">Belongs to the purine-cytosine permease (2.A.39) family.</text>
</comment>
<dbReference type="GO" id="GO:0005852">
    <property type="term" value="C:eukaryotic translation initiation factor 3 complex"/>
    <property type="evidence" value="ECO:0007669"/>
    <property type="project" value="UniProtKB-UniRule"/>
</dbReference>
<feature type="transmembrane region" description="Helical" evidence="14">
    <location>
        <begin position="179"/>
        <end position="202"/>
    </location>
</feature>
<evidence type="ECO:0000256" key="4">
    <source>
        <dbReference type="ARBA" id="ARBA00022490"/>
    </source>
</evidence>
<keyword evidence="6" id="KW-0597">Phosphoprotein</keyword>
<dbReference type="Pfam" id="PF02133">
    <property type="entry name" value="Transp_cyt_pur"/>
    <property type="match status" value="1"/>
</dbReference>
<accession>A0A5N7D1M8</accession>
<evidence type="ECO:0000256" key="8">
    <source>
        <dbReference type="ARBA" id="ARBA00022884"/>
    </source>
</evidence>
<keyword evidence="3" id="KW-0813">Transport</keyword>
<reference evidence="15 16" key="1">
    <citation type="submission" date="2019-04" db="EMBL/GenBank/DDBJ databases">
        <authorList>
            <consortium name="DOE Joint Genome Institute"/>
            <person name="Mondo S."/>
            <person name="Kjaerbolling I."/>
            <person name="Vesth T."/>
            <person name="Frisvad J.C."/>
            <person name="Nybo J.L."/>
            <person name="Theobald S."/>
            <person name="Kildgaard S."/>
            <person name="Isbrandt T."/>
            <person name="Kuo A."/>
            <person name="Sato A."/>
            <person name="Lyhne E.K."/>
            <person name="Kogle M.E."/>
            <person name="Wiebenga A."/>
            <person name="Kun R.S."/>
            <person name="Lubbers R.J."/>
            <person name="Makela M.R."/>
            <person name="Barry K."/>
            <person name="Chovatia M."/>
            <person name="Clum A."/>
            <person name="Daum C."/>
            <person name="Haridas S."/>
            <person name="He G."/>
            <person name="LaButti K."/>
            <person name="Lipzen A."/>
            <person name="Riley R."/>
            <person name="Salamov A."/>
            <person name="Simmons B.A."/>
            <person name="Magnuson J.K."/>
            <person name="Henrissat B."/>
            <person name="Mortensen U.H."/>
            <person name="Larsen T.O."/>
            <person name="Devries R.P."/>
            <person name="Grigoriev I.V."/>
            <person name="Machida M."/>
            <person name="Baker S.E."/>
            <person name="Andersen M.R."/>
            <person name="Cantor M.N."/>
            <person name="Hua S.X."/>
        </authorList>
    </citation>
    <scope>NUCLEOTIDE SEQUENCE [LARGE SCALE GENOMIC DNA]</scope>
    <source>
        <strain evidence="15 16">CBS 119388</strain>
    </source>
</reference>
<comment type="similarity">
    <text evidence="12">Belongs to the eIF-3 subunit G family.</text>
</comment>
<comment type="subunit">
    <text evidence="12">Component of the eukaryotic translation initiation factor 3 (eIF-3) complex.</text>
</comment>
<dbReference type="PANTHER" id="PTHR31806">
    <property type="entry name" value="PURINE-CYTOSINE PERMEASE FCY2-RELATED"/>
    <property type="match status" value="1"/>
</dbReference>
<evidence type="ECO:0000256" key="14">
    <source>
        <dbReference type="SAM" id="Phobius"/>
    </source>
</evidence>
<feature type="compositionally biased region" description="Basic and acidic residues" evidence="13">
    <location>
        <begin position="1"/>
        <end position="11"/>
    </location>
</feature>
<evidence type="ECO:0000256" key="6">
    <source>
        <dbReference type="ARBA" id="ARBA00022553"/>
    </source>
</evidence>
<evidence type="ECO:0000256" key="13">
    <source>
        <dbReference type="SAM" id="MobiDB-lite"/>
    </source>
</evidence>
<comment type="subcellular location">
    <subcellularLocation>
        <location evidence="12">Cytoplasm</location>
    </subcellularLocation>
    <subcellularLocation>
        <location evidence="1">Membrane</location>
        <topology evidence="1">Multi-pass membrane protein</topology>
    </subcellularLocation>
</comment>
<dbReference type="GO" id="GO:0022857">
    <property type="term" value="F:transmembrane transporter activity"/>
    <property type="evidence" value="ECO:0007669"/>
    <property type="project" value="InterPro"/>
</dbReference>
<feature type="transmembrane region" description="Helical" evidence="14">
    <location>
        <begin position="280"/>
        <end position="305"/>
    </location>
</feature>
<organism evidence="15 16">
    <name type="scientific">Aspergillus pseudonomiae</name>
    <dbReference type="NCBI Taxonomy" id="1506151"/>
    <lineage>
        <taxon>Eukaryota</taxon>
        <taxon>Fungi</taxon>
        <taxon>Dikarya</taxon>
        <taxon>Ascomycota</taxon>
        <taxon>Pezizomycotina</taxon>
        <taxon>Eurotiomycetes</taxon>
        <taxon>Eurotiomycetidae</taxon>
        <taxon>Eurotiales</taxon>
        <taxon>Aspergillaceae</taxon>
        <taxon>Aspergillus</taxon>
        <taxon>Aspergillus subgen. Circumdati</taxon>
    </lineage>
</organism>
<dbReference type="Gene3D" id="3.30.70.330">
    <property type="match status" value="1"/>
</dbReference>
<feature type="region of interest" description="Disordered" evidence="13">
    <location>
        <begin position="622"/>
        <end position="649"/>
    </location>
</feature>